<reference evidence="2 3" key="1">
    <citation type="submission" date="2018-08" db="EMBL/GenBank/DDBJ databases">
        <title>Parvularcula sp. SM1705, isolated from surface water of the South Sea China.</title>
        <authorList>
            <person name="Sun L."/>
        </authorList>
    </citation>
    <scope>NUCLEOTIDE SEQUENCE [LARGE SCALE GENOMIC DNA]</scope>
    <source>
        <strain evidence="2 3">SM1705</strain>
    </source>
</reference>
<dbReference type="RefSeq" id="WP_116391901.1">
    <property type="nucleotide sequence ID" value="NZ_CAXQPM010000005.1"/>
</dbReference>
<dbReference type="InParanoid" id="A0A371RIJ3"/>
<accession>A0A371RIJ3</accession>
<sequence length="66" mass="7177">MIVCVCRRLNCTAVKEAISSGARSPECVQAHHGHQFNCGRCRTTIGEMIASEMDDRATPETLLAAE</sequence>
<organism evidence="2 3">
    <name type="scientific">Parvularcula marina</name>
    <dbReference type="NCBI Taxonomy" id="2292771"/>
    <lineage>
        <taxon>Bacteria</taxon>
        <taxon>Pseudomonadati</taxon>
        <taxon>Pseudomonadota</taxon>
        <taxon>Alphaproteobacteria</taxon>
        <taxon>Parvularculales</taxon>
        <taxon>Parvularculaceae</taxon>
        <taxon>Parvularcula</taxon>
    </lineage>
</organism>
<dbReference type="Proteomes" id="UP000264589">
    <property type="component" value="Unassembled WGS sequence"/>
</dbReference>
<dbReference type="OrthoDB" id="7428628at2"/>
<name>A0A371RIJ3_9PROT</name>
<dbReference type="AlphaFoldDB" id="A0A371RIJ3"/>
<proteinExistence type="predicted"/>
<keyword evidence="3" id="KW-1185">Reference proteome</keyword>
<dbReference type="Gene3D" id="1.10.10.1100">
    <property type="entry name" value="BFD-like [2Fe-2S]-binding domain"/>
    <property type="match status" value="1"/>
</dbReference>
<feature type="domain" description="BFD-like [2Fe-2S]-binding" evidence="1">
    <location>
        <begin position="2"/>
        <end position="50"/>
    </location>
</feature>
<evidence type="ECO:0000313" key="2">
    <source>
        <dbReference type="EMBL" id="RFB05269.1"/>
    </source>
</evidence>
<gene>
    <name evidence="2" type="ORF">DX908_08370</name>
</gene>
<protein>
    <submittedName>
        <fullName evidence="2">(2Fe-2S)-binding protein</fullName>
    </submittedName>
</protein>
<evidence type="ECO:0000259" key="1">
    <source>
        <dbReference type="Pfam" id="PF04324"/>
    </source>
</evidence>
<comment type="caution">
    <text evidence="2">The sequence shown here is derived from an EMBL/GenBank/DDBJ whole genome shotgun (WGS) entry which is preliminary data.</text>
</comment>
<dbReference type="Pfam" id="PF04324">
    <property type="entry name" value="Fer2_BFD"/>
    <property type="match status" value="1"/>
</dbReference>
<evidence type="ECO:0000313" key="3">
    <source>
        <dbReference type="Proteomes" id="UP000264589"/>
    </source>
</evidence>
<dbReference type="InterPro" id="IPR007419">
    <property type="entry name" value="BFD-like_2Fe2S-bd_dom"/>
</dbReference>
<dbReference type="EMBL" id="QUQO01000001">
    <property type="protein sequence ID" value="RFB05269.1"/>
    <property type="molecule type" value="Genomic_DNA"/>
</dbReference>
<dbReference type="InterPro" id="IPR041854">
    <property type="entry name" value="BFD-like_2Fe2S-bd_dom_sf"/>
</dbReference>